<evidence type="ECO:0000313" key="3">
    <source>
        <dbReference type="Proteomes" id="UP001204445"/>
    </source>
</evidence>
<dbReference type="Proteomes" id="UP001204445">
    <property type="component" value="Unassembled WGS sequence"/>
</dbReference>
<dbReference type="RefSeq" id="WP_259053841.1">
    <property type="nucleotide sequence ID" value="NZ_JANUCT010000002.1"/>
</dbReference>
<reference evidence="2" key="1">
    <citation type="submission" date="2022-08" db="EMBL/GenBank/DDBJ databases">
        <title>Genomic Encyclopedia of Type Strains, Phase III (KMG-III): the genomes of soil and plant-associated and newly described type strains.</title>
        <authorList>
            <person name="Whitman W."/>
        </authorList>
    </citation>
    <scope>NUCLEOTIDE SEQUENCE</scope>
    <source>
        <strain evidence="2">HMT 1</strain>
    </source>
</reference>
<dbReference type="EMBL" id="JANUCT010000002">
    <property type="protein sequence ID" value="MCS3902335.1"/>
    <property type="molecule type" value="Genomic_DNA"/>
</dbReference>
<gene>
    <name evidence="2" type="ORF">J2T55_000331</name>
</gene>
<feature type="region of interest" description="Disordered" evidence="1">
    <location>
        <begin position="28"/>
        <end position="64"/>
    </location>
</feature>
<evidence type="ECO:0000313" key="2">
    <source>
        <dbReference type="EMBL" id="MCS3902335.1"/>
    </source>
</evidence>
<organism evidence="2 3">
    <name type="scientific">Methylohalomonas lacus</name>
    <dbReference type="NCBI Taxonomy" id="398773"/>
    <lineage>
        <taxon>Bacteria</taxon>
        <taxon>Pseudomonadati</taxon>
        <taxon>Pseudomonadota</taxon>
        <taxon>Gammaproteobacteria</taxon>
        <taxon>Methylohalomonadales</taxon>
        <taxon>Methylohalomonadaceae</taxon>
        <taxon>Methylohalomonas</taxon>
    </lineage>
</organism>
<keyword evidence="3" id="KW-1185">Reference proteome</keyword>
<name>A0AAE3L0N6_9GAMM</name>
<dbReference type="AlphaFoldDB" id="A0AAE3L0N6"/>
<evidence type="ECO:0000256" key="1">
    <source>
        <dbReference type="SAM" id="MobiDB-lite"/>
    </source>
</evidence>
<protein>
    <submittedName>
        <fullName evidence="2">Uncharacterized protein</fullName>
    </submittedName>
</protein>
<accession>A0AAE3L0N6</accession>
<comment type="caution">
    <text evidence="2">The sequence shown here is derived from an EMBL/GenBank/DDBJ whole genome shotgun (WGS) entry which is preliminary data.</text>
</comment>
<proteinExistence type="predicted"/>
<sequence length="358" mass="40313">MRNVLITFVILILIVAGYLHFQPIADPAAPRPAESLAEEENEPAAPQDAASNDTNNPAADEKQLRQEAERYVSEIIEHEDNTVEVESADDFISRDEPIALLAGKQYETRTLNQLKEEMKPDAPLTIVRQQEQVEMTTTKELLTQSGGNLKTSVLVLDGGDVRETTIGEIIEQRDNAEAPISVIRETEHLEITTVSELMEDDSITADQSLKVIREPYRLQSTTINELLMGEEAVSENSIFYIRNITKDDIQGLWGIVHNGLVKNFASGIALRRGQKIRKYQVDIPTDADERLADQSSSFLGKMIDRKTHESFVYNYQKGKMGKSPDIIHPGQEIVLIGFTPEELYQIYEHFVTRSESRS</sequence>